<dbReference type="AlphaFoldDB" id="D2R8Z8"/>
<name>D2R8Z8_PIRSD</name>
<dbReference type="Proteomes" id="UP000001887">
    <property type="component" value="Chromosome"/>
</dbReference>
<proteinExistence type="predicted"/>
<evidence type="ECO:0000313" key="2">
    <source>
        <dbReference type="Proteomes" id="UP000001887"/>
    </source>
</evidence>
<dbReference type="STRING" id="530564.Psta_1143"/>
<organism evidence="1 2">
    <name type="scientific">Pirellula staleyi (strain ATCC 27377 / DSM 6068 / ICPB 4128)</name>
    <name type="common">Pirella staleyi</name>
    <dbReference type="NCBI Taxonomy" id="530564"/>
    <lineage>
        <taxon>Bacteria</taxon>
        <taxon>Pseudomonadati</taxon>
        <taxon>Planctomycetota</taxon>
        <taxon>Planctomycetia</taxon>
        <taxon>Pirellulales</taxon>
        <taxon>Pirellulaceae</taxon>
        <taxon>Pirellula</taxon>
    </lineage>
</organism>
<protein>
    <recommendedName>
        <fullName evidence="3">Helix-turn-helix domain-containing protein</fullName>
    </recommendedName>
</protein>
<dbReference type="KEGG" id="psl:Psta_1143"/>
<keyword evidence="2" id="KW-1185">Reference proteome</keyword>
<reference evidence="1 2" key="1">
    <citation type="journal article" date="2009" name="Stand. Genomic Sci.">
        <title>Complete genome sequence of Pirellula staleyi type strain (ATCC 27377).</title>
        <authorList>
            <person name="Clum A."/>
            <person name="Tindall B.J."/>
            <person name="Sikorski J."/>
            <person name="Ivanova N."/>
            <person name="Mavrommatis K."/>
            <person name="Lucas S."/>
            <person name="Glavina del Rio T."/>
            <person name="Nolan M."/>
            <person name="Chen F."/>
            <person name="Tice H."/>
            <person name="Pitluck S."/>
            <person name="Cheng J.F."/>
            <person name="Chertkov O."/>
            <person name="Brettin T."/>
            <person name="Han C."/>
            <person name="Detter J.C."/>
            <person name="Kuske C."/>
            <person name="Bruce D."/>
            <person name="Goodwin L."/>
            <person name="Ovchinikova G."/>
            <person name="Pati A."/>
            <person name="Mikhailova N."/>
            <person name="Chen A."/>
            <person name="Palaniappan K."/>
            <person name="Land M."/>
            <person name="Hauser L."/>
            <person name="Chang Y.J."/>
            <person name="Jeffries C.D."/>
            <person name="Chain P."/>
            <person name="Rohde M."/>
            <person name="Goker M."/>
            <person name="Bristow J."/>
            <person name="Eisen J.A."/>
            <person name="Markowitz V."/>
            <person name="Hugenholtz P."/>
            <person name="Kyrpides N.C."/>
            <person name="Klenk H.P."/>
            <person name="Lapidus A."/>
        </authorList>
    </citation>
    <scope>NUCLEOTIDE SEQUENCE [LARGE SCALE GENOMIC DNA]</scope>
    <source>
        <strain evidence="2">ATCC 27377 / DSM 6068 / ICPB 4128</strain>
    </source>
</reference>
<evidence type="ECO:0000313" key="1">
    <source>
        <dbReference type="EMBL" id="ADB15825.1"/>
    </source>
</evidence>
<evidence type="ECO:0008006" key="3">
    <source>
        <dbReference type="Google" id="ProtNLM"/>
    </source>
</evidence>
<accession>D2R8Z8</accession>
<gene>
    <name evidence="1" type="ordered locus">Psta_1143</name>
</gene>
<sequence length="76" mass="8643">MTNSYQNDVKNERRYVTLREASELYPLSEMTFRRLASAGKITLYRPTPGKLFLSVDEIESHFRTSAGARGKKCPAS</sequence>
<dbReference type="EMBL" id="CP001848">
    <property type="protein sequence ID" value="ADB15825.1"/>
    <property type="molecule type" value="Genomic_DNA"/>
</dbReference>
<dbReference type="HOGENOM" id="CLU_2651299_0_0_0"/>